<proteinExistence type="inferred from homology"/>
<dbReference type="Gene3D" id="3.40.1280.10">
    <property type="match status" value="1"/>
</dbReference>
<organism evidence="6 7">
    <name type="scientific">Pararhodospirillum oryzae</name>
    <dbReference type="NCBI Taxonomy" id="478448"/>
    <lineage>
        <taxon>Bacteria</taxon>
        <taxon>Pseudomonadati</taxon>
        <taxon>Pseudomonadota</taxon>
        <taxon>Alphaproteobacteria</taxon>
        <taxon>Rhodospirillales</taxon>
        <taxon>Rhodospirillaceae</taxon>
        <taxon>Pararhodospirillum</taxon>
    </lineage>
</organism>
<dbReference type="Pfam" id="PF02590">
    <property type="entry name" value="SPOUT_MTase"/>
    <property type="match status" value="1"/>
</dbReference>
<comment type="similarity">
    <text evidence="4 5">Belongs to the RNA methyltransferase RlmH family.</text>
</comment>
<accession>A0A512HA80</accession>
<evidence type="ECO:0000256" key="1">
    <source>
        <dbReference type="ARBA" id="ARBA00022603"/>
    </source>
</evidence>
<keyword evidence="2 5" id="KW-0808">Transferase</keyword>
<evidence type="ECO:0000256" key="3">
    <source>
        <dbReference type="ARBA" id="ARBA00022691"/>
    </source>
</evidence>
<keyword evidence="3 5" id="KW-0949">S-adenosyl-L-methionine</keyword>
<dbReference type="RefSeq" id="WP_147164380.1">
    <property type="nucleotide sequence ID" value="NZ_BJZO01000074.1"/>
</dbReference>
<keyword evidence="5" id="KW-0963">Cytoplasm</keyword>
<dbReference type="EC" id="2.1.1.177" evidence="5"/>
<comment type="subunit">
    <text evidence="5">Homodimer.</text>
</comment>
<evidence type="ECO:0000313" key="6">
    <source>
        <dbReference type="EMBL" id="GEO82361.1"/>
    </source>
</evidence>
<dbReference type="PANTHER" id="PTHR33603">
    <property type="entry name" value="METHYLTRANSFERASE"/>
    <property type="match status" value="1"/>
</dbReference>
<feature type="binding site" evidence="5">
    <location>
        <begin position="119"/>
        <end position="124"/>
    </location>
    <ligand>
        <name>S-adenosyl-L-methionine</name>
        <dbReference type="ChEBI" id="CHEBI:59789"/>
    </ligand>
</feature>
<feature type="binding site" evidence="5">
    <location>
        <position position="68"/>
    </location>
    <ligand>
        <name>S-adenosyl-L-methionine</name>
        <dbReference type="ChEBI" id="CHEBI:59789"/>
    </ligand>
</feature>
<dbReference type="InterPro" id="IPR003742">
    <property type="entry name" value="RlmH-like"/>
</dbReference>
<dbReference type="Proteomes" id="UP000321567">
    <property type="component" value="Unassembled WGS sequence"/>
</dbReference>
<evidence type="ECO:0000256" key="4">
    <source>
        <dbReference type="ARBA" id="ARBA00038303"/>
    </source>
</evidence>
<feature type="binding site" evidence="5">
    <location>
        <position position="100"/>
    </location>
    <ligand>
        <name>S-adenosyl-L-methionine</name>
        <dbReference type="ChEBI" id="CHEBI:59789"/>
    </ligand>
</feature>
<gene>
    <name evidence="5 6" type="primary">rlmH</name>
    <name evidence="6" type="ORF">ROR02_24920</name>
</gene>
<comment type="function">
    <text evidence="5">Specifically methylates the pseudouridine at position 1915 (m3Psi1915) in 23S rRNA.</text>
</comment>
<dbReference type="AlphaFoldDB" id="A0A512HA80"/>
<comment type="subcellular location">
    <subcellularLocation>
        <location evidence="5">Cytoplasm</location>
    </subcellularLocation>
</comment>
<name>A0A512HA80_9PROT</name>
<dbReference type="OrthoDB" id="9806643at2"/>
<dbReference type="SUPFAM" id="SSF75217">
    <property type="entry name" value="alpha/beta knot"/>
    <property type="match status" value="1"/>
</dbReference>
<keyword evidence="5" id="KW-0698">rRNA processing</keyword>
<evidence type="ECO:0000256" key="2">
    <source>
        <dbReference type="ARBA" id="ARBA00022679"/>
    </source>
</evidence>
<comment type="catalytic activity">
    <reaction evidence="5">
        <text>pseudouridine(1915) in 23S rRNA + S-adenosyl-L-methionine = N(3)-methylpseudouridine(1915) in 23S rRNA + S-adenosyl-L-homocysteine + H(+)</text>
        <dbReference type="Rhea" id="RHEA:42752"/>
        <dbReference type="Rhea" id="RHEA-COMP:10221"/>
        <dbReference type="Rhea" id="RHEA-COMP:10222"/>
        <dbReference type="ChEBI" id="CHEBI:15378"/>
        <dbReference type="ChEBI" id="CHEBI:57856"/>
        <dbReference type="ChEBI" id="CHEBI:59789"/>
        <dbReference type="ChEBI" id="CHEBI:65314"/>
        <dbReference type="ChEBI" id="CHEBI:74486"/>
        <dbReference type="EC" id="2.1.1.177"/>
    </reaction>
</comment>
<dbReference type="InterPro" id="IPR029028">
    <property type="entry name" value="Alpha/beta_knot_MTases"/>
</dbReference>
<dbReference type="GO" id="GO:0005737">
    <property type="term" value="C:cytoplasm"/>
    <property type="evidence" value="ECO:0007669"/>
    <property type="project" value="UniProtKB-SubCell"/>
</dbReference>
<dbReference type="EMBL" id="BJZO01000074">
    <property type="protein sequence ID" value="GEO82361.1"/>
    <property type="molecule type" value="Genomic_DNA"/>
</dbReference>
<dbReference type="PIRSF" id="PIRSF004505">
    <property type="entry name" value="MT_bac"/>
    <property type="match status" value="1"/>
</dbReference>
<dbReference type="CDD" id="cd18081">
    <property type="entry name" value="RlmH-like"/>
    <property type="match status" value="1"/>
</dbReference>
<comment type="caution">
    <text evidence="6">The sequence shown here is derived from an EMBL/GenBank/DDBJ whole genome shotgun (WGS) entry which is preliminary data.</text>
</comment>
<dbReference type="HAMAP" id="MF_00658">
    <property type="entry name" value="23SrRNA_methyltr_H"/>
    <property type="match status" value="1"/>
</dbReference>
<keyword evidence="1 5" id="KW-0489">Methyltransferase</keyword>
<dbReference type="PANTHER" id="PTHR33603:SF1">
    <property type="entry name" value="RIBOSOMAL RNA LARGE SUBUNIT METHYLTRANSFERASE H"/>
    <property type="match status" value="1"/>
</dbReference>
<protein>
    <recommendedName>
        <fullName evidence="5">Ribosomal RNA large subunit methyltransferase H</fullName>
        <ecNumber evidence="5">2.1.1.177</ecNumber>
    </recommendedName>
    <alternativeName>
        <fullName evidence="5">23S rRNA (pseudouridine1915-N3)-methyltransferase</fullName>
    </alternativeName>
    <alternativeName>
        <fullName evidence="5">23S rRNA m3Psi1915 methyltransferase</fullName>
    </alternativeName>
    <alternativeName>
        <fullName evidence="5">rRNA (pseudouridine-N3-)-methyltransferase RlmH</fullName>
    </alternativeName>
</protein>
<sequence>MTPLIVAVGRSRPGPERVLFDHYAGRLRGGLAVVEVEEKRPLPVAARKAREAALILAQVPAGAVLIALDERGRAWSSPDLARALDGWRLEARPAVVFAIGGADGHGPAVLERADVKLALGTLTWPHQLVRALIAEQIYRAQCITAGHPYHRE</sequence>
<evidence type="ECO:0000256" key="5">
    <source>
        <dbReference type="HAMAP-Rule" id="MF_00658"/>
    </source>
</evidence>
<reference evidence="6 7" key="1">
    <citation type="submission" date="2019-07" db="EMBL/GenBank/DDBJ databases">
        <title>Whole genome shotgun sequence of Rhodospirillum oryzae NBRC 107573.</title>
        <authorList>
            <person name="Hosoyama A."/>
            <person name="Uohara A."/>
            <person name="Ohji S."/>
            <person name="Ichikawa N."/>
        </authorList>
    </citation>
    <scope>NUCLEOTIDE SEQUENCE [LARGE SCALE GENOMIC DNA]</scope>
    <source>
        <strain evidence="6 7">NBRC 107573</strain>
    </source>
</reference>
<dbReference type="NCBIfam" id="NF000989">
    <property type="entry name" value="PRK00103.2-3"/>
    <property type="match status" value="1"/>
</dbReference>
<evidence type="ECO:0000313" key="7">
    <source>
        <dbReference type="Proteomes" id="UP000321567"/>
    </source>
</evidence>
<keyword evidence="7" id="KW-1185">Reference proteome</keyword>
<dbReference type="InterPro" id="IPR029026">
    <property type="entry name" value="tRNA_m1G_MTases_N"/>
</dbReference>
<dbReference type="GO" id="GO:0070038">
    <property type="term" value="F:rRNA (pseudouridine-N3-)-methyltransferase activity"/>
    <property type="evidence" value="ECO:0007669"/>
    <property type="project" value="UniProtKB-UniRule"/>
</dbReference>